<dbReference type="AlphaFoldDB" id="A0A1U6IS63"/>
<sequence length="121" mass="13086">MNRLKTCASVLAAGLLTVSLPAMAHHSFAMFDQTKTTDRKGVTVVQFQWANPHVYVVVKSGTETFALECNSPSNMKQAGWKFNTLKAGDKIDISYFPLRNGKPGGALKVATLGGGKKLDAW</sequence>
<evidence type="ECO:0000313" key="2">
    <source>
        <dbReference type="EMBL" id="SLK10875.1"/>
    </source>
</evidence>
<protein>
    <submittedName>
        <fullName evidence="2">Uncharacterized protein</fullName>
    </submittedName>
</protein>
<name>A0A1U6IS63_9SPHN</name>
<dbReference type="Pfam" id="PF19649">
    <property type="entry name" value="DUF6152"/>
    <property type="match status" value="1"/>
</dbReference>
<gene>
    <name evidence="2" type="ORF">SAMN06295987_1133</name>
</gene>
<dbReference type="RefSeq" id="WP_139384104.1">
    <property type="nucleotide sequence ID" value="NZ_FVZE01000013.1"/>
</dbReference>
<evidence type="ECO:0000256" key="1">
    <source>
        <dbReference type="SAM" id="SignalP"/>
    </source>
</evidence>
<feature type="signal peptide" evidence="1">
    <location>
        <begin position="1"/>
        <end position="24"/>
    </location>
</feature>
<feature type="chain" id="PRO_5012662515" evidence="1">
    <location>
        <begin position="25"/>
        <end position="121"/>
    </location>
</feature>
<dbReference type="Proteomes" id="UP000190989">
    <property type="component" value="Unassembled WGS sequence"/>
</dbReference>
<dbReference type="EMBL" id="FVZE01000013">
    <property type="protein sequence ID" value="SLK10875.1"/>
    <property type="molecule type" value="Genomic_DNA"/>
</dbReference>
<organism evidence="2 3">
    <name type="scientific">Novosphingobium mathurense</name>
    <dbReference type="NCBI Taxonomy" id="428990"/>
    <lineage>
        <taxon>Bacteria</taxon>
        <taxon>Pseudomonadati</taxon>
        <taxon>Pseudomonadota</taxon>
        <taxon>Alphaproteobacteria</taxon>
        <taxon>Sphingomonadales</taxon>
        <taxon>Sphingomonadaceae</taxon>
        <taxon>Novosphingobium</taxon>
    </lineage>
</organism>
<accession>A0A1U6IS63</accession>
<keyword evidence="3" id="KW-1185">Reference proteome</keyword>
<keyword evidence="1" id="KW-0732">Signal</keyword>
<dbReference type="InterPro" id="IPR046150">
    <property type="entry name" value="DUF6152"/>
</dbReference>
<reference evidence="3" key="1">
    <citation type="submission" date="2017-02" db="EMBL/GenBank/DDBJ databases">
        <authorList>
            <person name="Varghese N."/>
            <person name="Submissions S."/>
        </authorList>
    </citation>
    <scope>NUCLEOTIDE SEQUENCE [LARGE SCALE GENOMIC DNA]</scope>
    <source>
        <strain evidence="3">SM117</strain>
    </source>
</reference>
<evidence type="ECO:0000313" key="3">
    <source>
        <dbReference type="Proteomes" id="UP000190989"/>
    </source>
</evidence>
<proteinExistence type="predicted"/>